<evidence type="ECO:0000313" key="2">
    <source>
        <dbReference type="Proteomes" id="UP000030645"/>
    </source>
</evidence>
<dbReference type="Proteomes" id="UP000030645">
    <property type="component" value="Unassembled WGS sequence"/>
</dbReference>
<keyword evidence="2" id="KW-1185">Reference proteome</keyword>
<organism evidence="1 2">
    <name type="scientific">Morus notabilis</name>
    <dbReference type="NCBI Taxonomy" id="981085"/>
    <lineage>
        <taxon>Eukaryota</taxon>
        <taxon>Viridiplantae</taxon>
        <taxon>Streptophyta</taxon>
        <taxon>Embryophyta</taxon>
        <taxon>Tracheophyta</taxon>
        <taxon>Spermatophyta</taxon>
        <taxon>Magnoliopsida</taxon>
        <taxon>eudicotyledons</taxon>
        <taxon>Gunneridae</taxon>
        <taxon>Pentapetalae</taxon>
        <taxon>rosids</taxon>
        <taxon>fabids</taxon>
        <taxon>Rosales</taxon>
        <taxon>Moraceae</taxon>
        <taxon>Moreae</taxon>
        <taxon>Morus</taxon>
    </lineage>
</organism>
<sequence length="140" mass="16111">MYIDVVFFFLCRFRFFISQSHSRLRHSSLILFTVAFTSTKKTQDQSPLAVAAVGTSPPTTPFAVRWRSFFPFVRRASLSDWVFIVGSVFVDNMTWFKVDDLEFGFEFGFRFIFFRLQLSAPFNSSSSSSTSIKASQTFSL</sequence>
<dbReference type="EMBL" id="KE346302">
    <property type="protein sequence ID" value="EXC32468.1"/>
    <property type="molecule type" value="Genomic_DNA"/>
</dbReference>
<name>W9S9N3_9ROSA</name>
<reference evidence="2" key="1">
    <citation type="submission" date="2013-01" db="EMBL/GenBank/DDBJ databases">
        <title>Draft Genome Sequence of a Mulberry Tree, Morus notabilis C.K. Schneid.</title>
        <authorList>
            <person name="He N."/>
            <person name="Zhao S."/>
        </authorList>
    </citation>
    <scope>NUCLEOTIDE SEQUENCE</scope>
</reference>
<dbReference type="AlphaFoldDB" id="W9S9N3"/>
<evidence type="ECO:0000313" key="1">
    <source>
        <dbReference type="EMBL" id="EXC32468.1"/>
    </source>
</evidence>
<accession>W9S9N3</accession>
<protein>
    <submittedName>
        <fullName evidence="1">Uncharacterized protein</fullName>
    </submittedName>
</protein>
<proteinExistence type="predicted"/>
<gene>
    <name evidence="1" type="ORF">L484_012635</name>
</gene>